<protein>
    <recommendedName>
        <fullName evidence="2">VWFA domain-containing protein</fullName>
    </recommendedName>
</protein>
<feature type="domain" description="VWFA" evidence="2">
    <location>
        <begin position="1071"/>
        <end position="1242"/>
    </location>
</feature>
<dbReference type="CDD" id="cd01450">
    <property type="entry name" value="vWFA_subfamily_ECM"/>
    <property type="match status" value="6"/>
</dbReference>
<dbReference type="OrthoDB" id="10256829at2759"/>
<dbReference type="CDD" id="cd00198">
    <property type="entry name" value="vWFA"/>
    <property type="match status" value="1"/>
</dbReference>
<evidence type="ECO:0000313" key="3">
    <source>
        <dbReference type="EMBL" id="AQT19756.1"/>
    </source>
</evidence>
<dbReference type="InterPro" id="IPR036465">
    <property type="entry name" value="vWFA_dom_sf"/>
</dbReference>
<dbReference type="PANTHER" id="PTHR24020:SF84">
    <property type="entry name" value="VWFA DOMAIN-CONTAINING PROTEIN"/>
    <property type="match status" value="1"/>
</dbReference>
<dbReference type="PRINTS" id="PR00453">
    <property type="entry name" value="VWFADOMAIN"/>
</dbReference>
<organism evidence="3">
    <name type="scientific">Schmidtea mediterranea</name>
    <name type="common">Freshwater planarian flatworm</name>
    <dbReference type="NCBI Taxonomy" id="79327"/>
    <lineage>
        <taxon>Eukaryota</taxon>
        <taxon>Metazoa</taxon>
        <taxon>Spiralia</taxon>
        <taxon>Lophotrochozoa</taxon>
        <taxon>Platyhelminthes</taxon>
        <taxon>Rhabditophora</taxon>
        <taxon>Seriata</taxon>
        <taxon>Tricladida</taxon>
        <taxon>Continenticola</taxon>
        <taxon>Geoplanoidea</taxon>
        <taxon>Dugesiidae</taxon>
        <taxon>Schmidtea</taxon>
    </lineage>
</organism>
<keyword evidence="1" id="KW-0732">Signal</keyword>
<feature type="domain" description="VWFA" evidence="2">
    <location>
        <begin position="505"/>
        <end position="672"/>
    </location>
</feature>
<feature type="signal peptide" evidence="1">
    <location>
        <begin position="1"/>
        <end position="21"/>
    </location>
</feature>
<accession>A0A1S6KME9</accession>
<feature type="chain" id="PRO_5012820075" description="VWFA domain-containing protein" evidence="1">
    <location>
        <begin position="22"/>
        <end position="1440"/>
    </location>
</feature>
<evidence type="ECO:0000256" key="1">
    <source>
        <dbReference type="SAM" id="SignalP"/>
    </source>
</evidence>
<feature type="domain" description="VWFA" evidence="2">
    <location>
        <begin position="692"/>
        <end position="861"/>
    </location>
</feature>
<sequence length="1440" mass="160243">MILIWSCLIVVACINFEVILALDQRCIGKPRDIAVILDSSSSITNGEFQSSLIAINQFLSFFLIMPNNTRVSFMGYGDTLKTEFLFTKHTSSPTLNFAVRLHRKVGGDSSVLGRALNSTLYDIVPEMRPTSEIDRILLILSDGSNTDELSVKDLATKIQEKGVTIYTVAIGSNLNIPLLLSISSKKNVVMFPEFQTMRGDSENLVSVICVVKYTKPPSRETISIPDITSSSATVRNTTTATSKQTETTIIRTTIPDKTTSTGKKTDIAYTSQSSSIQKTSVKQTTKSIPVETKRTTTSNYIEISTPDQNCNNQQLDLIFVLDASSSLALYWDQELAFTNNVIKSLQIDIKFSQVGVLIYSDILEMSLPLGSKQNKTEIQKFVSKLELLEGATFISNALRRSGEEFISKGREGAKKTVILVTDGADNSPTMKPEVEAEKLKKMGIRVIVIGLGLSVIKDQLNKMSSTETYYPIEDMSKMALFDTTDLAQDACQIPKPKRICSAKLDIALIVDCSSQVQLHEWVNQLLFAKRFIEQFELGINKTRFSLVSFANEAVVEEEFTHIYDDILKKVESLKHVGGFTRIDKALNIASRSFYLKSKNSKRLVVLLTNGLSMERVQTIQAAYDLQESGVDIVTIGLGDKADREELKILSTFPNPFLRQDFKEEKSLLEKSVKVSCKTTPAIKPQTCSSNGDIIFVVDKSTDNTNEIWDGIRSLMLTTLQSLNISRTTSRISIIDYSDETTTEFRLDEAFTKRDIYVAIKQLRSNGNGGDLNTALNRARQVFKIDYRADVAKIVVLFTDKLPTNQKDSLSEAEILKGDGVKIIFVGLSKNSPYNFYENLASKKSSIKIENINKIDKNKEQIKNMICDAFKQRQDECTMKKLDVIVTIDKSTSLGPENFQIELDFVNRIVQNLDLRKDRTRIGIFTFNSEVYLNVPIDSNFENADMQKEINKIPFIEGNTAIGWAIGNATDYLFTKGREDVPKVLVVLTDGANDIGESPQISAVKAKLGGIKIISVGVGQQISEKELNDIASSGEFYNVKTFTDLEKFNAKTISNEACQIPQKPTICKAAGDLIFVMGSSANKTSERFKQMSDFMKSLTKLTVVDKENTRVAILKFNRGNYIDSGFKEDYKNFESSIEDMTTSTNGVFIGKALTSARVLFKSDTRKNATKTVIIIIDGEITDRNETFEEANLLKKDGIKVFTIGLTGKTSESDLKSVASPDKALFVDNFSNLQRYNAYISSELCDVIKGTNKECSTKQLDLMFALDSSSSIGPDYWQTELDFVERIVRDMDINANFTKVGVVTFNTDARKEFGLDQFTEKYAMISAVKRIIFDDGATDIGEALRECKNELLNSTRKEVPKVIVLVTDGVSTGGLSPELESTLIKKLGIKIIVIGIGDSTSPSQLKILSSSGTFYRILDFKTLKDYDTTFITRESCKAGKKA</sequence>
<dbReference type="SMART" id="SM00327">
    <property type="entry name" value="VWA"/>
    <property type="match status" value="7"/>
</dbReference>
<feature type="domain" description="VWFA" evidence="2">
    <location>
        <begin position="32"/>
        <end position="208"/>
    </location>
</feature>
<dbReference type="EMBL" id="KY348651">
    <property type="protein sequence ID" value="AQT19756.1"/>
    <property type="molecule type" value="mRNA"/>
</dbReference>
<evidence type="ECO:0000259" key="2">
    <source>
        <dbReference type="PROSITE" id="PS50234"/>
    </source>
</evidence>
<dbReference type="PROSITE" id="PS50234">
    <property type="entry name" value="VWFA"/>
    <property type="match status" value="7"/>
</dbReference>
<dbReference type="Pfam" id="PF00092">
    <property type="entry name" value="VWA"/>
    <property type="match status" value="7"/>
</dbReference>
<dbReference type="PANTHER" id="PTHR24020">
    <property type="entry name" value="COLLAGEN ALPHA"/>
    <property type="match status" value="1"/>
</dbReference>
<reference evidence="3" key="2">
    <citation type="journal article" date="2017" name="Dev. Cell">
        <title>Antagonistic Self-Organizing Patterning Systems Control Maintenance and Regeneration of the Anteroposterior Axis in Planarians.</title>
        <authorList>
            <person name="Stuckemann T."/>
            <person name="Cleland J.P."/>
            <person name="Werner S."/>
            <person name="Thi-Kim Vu H."/>
            <person name="Bayersdorf R."/>
            <person name="Liu S.Y."/>
            <person name="Friedrich B."/>
            <person name="Julicher F."/>
            <person name="Rink J.C."/>
        </authorList>
    </citation>
    <scope>NUCLEOTIDE SEQUENCE</scope>
</reference>
<proteinExistence type="evidence at transcript level"/>
<feature type="domain" description="VWFA" evidence="2">
    <location>
        <begin position="882"/>
        <end position="1052"/>
    </location>
</feature>
<name>A0A1S6KME9_SCHMD</name>
<dbReference type="InterPro" id="IPR002035">
    <property type="entry name" value="VWF_A"/>
</dbReference>
<dbReference type="InterPro" id="IPR050525">
    <property type="entry name" value="ECM_Assembly_Org"/>
</dbReference>
<dbReference type="SUPFAM" id="SSF53300">
    <property type="entry name" value="vWA-like"/>
    <property type="match status" value="7"/>
</dbReference>
<dbReference type="Gene3D" id="3.40.50.410">
    <property type="entry name" value="von Willebrand factor, type A domain"/>
    <property type="match status" value="7"/>
</dbReference>
<reference evidence="3" key="1">
    <citation type="submission" date="2016-12" db="EMBL/GenBank/DDBJ databases">
        <authorList>
            <person name="Song W.-J."/>
            <person name="Kurnit D.M."/>
        </authorList>
    </citation>
    <scope>NUCLEOTIDE SEQUENCE</scope>
</reference>
<feature type="domain" description="VWFA" evidence="2">
    <location>
        <begin position="316"/>
        <end position="490"/>
    </location>
</feature>
<feature type="domain" description="VWFA" evidence="2">
    <location>
        <begin position="1259"/>
        <end position="1428"/>
    </location>
</feature>